<feature type="region of interest" description="Disordered" evidence="13">
    <location>
        <begin position="1"/>
        <end position="43"/>
    </location>
</feature>
<keyword evidence="3" id="KW-0963">Cytoplasm</keyword>
<dbReference type="InterPro" id="IPR011992">
    <property type="entry name" value="EF-hand-dom_pair"/>
</dbReference>
<keyword evidence="6" id="KW-0282">Flagellum</keyword>
<dbReference type="STRING" id="10020.ENSDORP00000023762"/>
<evidence type="ECO:0000256" key="6">
    <source>
        <dbReference type="ARBA" id="ARBA00022846"/>
    </source>
</evidence>
<evidence type="ECO:0000256" key="7">
    <source>
        <dbReference type="ARBA" id="ARBA00023069"/>
    </source>
</evidence>
<dbReference type="RefSeq" id="XP_012878527.1">
    <property type="nucleotide sequence ID" value="XM_013023073.1"/>
</dbReference>
<comment type="subcellular location">
    <subcellularLocation>
        <location evidence="1">Cell projection</location>
        <location evidence="1">Cilium</location>
        <location evidence="1">Flagellum</location>
    </subcellularLocation>
    <subcellularLocation>
        <location evidence="2">Cytoplasm</location>
        <location evidence="2">Cytoskeleton</location>
        <location evidence="2">Cilium axoneme</location>
    </subcellularLocation>
</comment>
<dbReference type="InterPro" id="IPR001680">
    <property type="entry name" value="WD40_rpt"/>
</dbReference>
<gene>
    <name evidence="15" type="primary">Wdr66</name>
</gene>
<feature type="region of interest" description="Disordered" evidence="13">
    <location>
        <begin position="75"/>
        <end position="97"/>
    </location>
</feature>
<dbReference type="FunCoup" id="A0A1S3FRP3">
    <property type="interactions" value="211"/>
</dbReference>
<feature type="compositionally biased region" description="Acidic residues" evidence="13">
    <location>
        <begin position="75"/>
        <end position="88"/>
    </location>
</feature>
<dbReference type="GO" id="GO:0005930">
    <property type="term" value="C:axoneme"/>
    <property type="evidence" value="ECO:0007669"/>
    <property type="project" value="UniProtKB-SubCell"/>
</dbReference>
<dbReference type="Proteomes" id="UP000081671">
    <property type="component" value="Unplaced"/>
</dbReference>
<dbReference type="OrthoDB" id="4899631at2759"/>
<dbReference type="GeneID" id="105990631"/>
<evidence type="ECO:0000313" key="14">
    <source>
        <dbReference type="Proteomes" id="UP000081671"/>
    </source>
</evidence>
<evidence type="ECO:0000256" key="13">
    <source>
        <dbReference type="SAM" id="MobiDB-lite"/>
    </source>
</evidence>
<dbReference type="InterPro" id="IPR015943">
    <property type="entry name" value="WD40/YVTN_repeat-like_dom_sf"/>
</dbReference>
<feature type="compositionally biased region" description="Basic and acidic residues" evidence="13">
    <location>
        <begin position="1"/>
        <end position="17"/>
    </location>
</feature>
<evidence type="ECO:0000256" key="4">
    <source>
        <dbReference type="ARBA" id="ARBA00022574"/>
    </source>
</evidence>
<dbReference type="SUPFAM" id="SSF47473">
    <property type="entry name" value="EF-hand"/>
    <property type="match status" value="1"/>
</dbReference>
<accession>A0A1S3FRP3</accession>
<evidence type="ECO:0000256" key="9">
    <source>
        <dbReference type="ARBA" id="ARBA00023273"/>
    </source>
</evidence>
<sequence>MEQNPKEDDILVGKESQEGEEEEEEEGEEMGEEERVEEEQIGELLEEQIEEQIEQLEGGQIEEELIEEEIEQLEGGQIEEELIEEEIGEGQLEGEQGEKEEDIVTELHGVDSLHKAIANLQFTSDISLEERVSEPKKSITVAELEQGKSQRPPYFPSQKQVKELAARAQLSEDSLVSSSTEDTLFLKEDATSVYPLTLTWSYGWNSSLPVLYIRDDRRVLLYVCGHTAVLFHVFSNVQHHLQGHSNIISCLCISEDRRWIATADKGPGCLIIIWDSFSGIPVHTIFDSCPEGNGIRTIAITRDAKYLATISDAEIQQVCVWRWTLAVEKPACTLELPREYGFQTHLVFNPTNNRELVSNSRTQTIYYLWLEHKNILVHSAPLLTEKTFNKLVGKFSQSVFHLNSMQILSATLEGKLVVWDIQRPHLPASGLPYLKPCKLVHLQKEGVTVLTTVDSYIVTGDIKGSIKFYDDSLSIINWYSNLKLSSIRSLSFAKTPPKPPTDTSNLPSDCTLRGDIFVVRNFIIATCDASVYHLTVEGTKLEKLFVEPKEAICAIACHPYQPLLAIGSTCGMIKMWNYEKKKYLFSRVFEKGLGVQSLTYNPEGALLGAGFTEGTVYILDAMSLKNETEEPFHYSHSSVTHVSFSHNSRYMATADVSFTVAVFVMIVQNGQRVWQYLARLRSHRKSIQSLLFGVHLDSNEPRLLSLGRDRFLIEYNLSRSFKDHLEVLDIHRTDQGTYPTCMVWYPPLTKELFLLMCNSGYKVKLFNATTKMCRKTLLGPAYGSPIEYTQVLPVKDTLALLKRYLVFINKDKVGLQILPIDGNPHKTCAIICHPSGVAGLALSHDGRYAFTAGGQDRSVTQWKISLSALDAAVSLGGKDLTPFYGLVSGGREGKFYRELEDYFYYSQLRSQGIDTMESRRPSEHINLSELPFVMRAIGFYPSEEEIDDMFNEIKFSEYVETGKLIDKINLPDFFKVYLNHRPPFGNTMSSIQQSFDVLGYTNSLGEKAIRREDFLRLLLTKGEHMTEEEMSDCFATLYGLNPEGWKSEPTASSLTGSQICYEEELPDEITAEIFTTDILGLTISDNGRQRDQ</sequence>
<feature type="compositionally biased region" description="Acidic residues" evidence="13">
    <location>
        <begin position="18"/>
        <end position="43"/>
    </location>
</feature>
<dbReference type="FunFam" id="2.130.10.10:FF:000427">
    <property type="entry name" value="WD repeat domain 66"/>
    <property type="match status" value="1"/>
</dbReference>
<keyword evidence="4" id="KW-0853">WD repeat</keyword>
<dbReference type="GO" id="GO:0036126">
    <property type="term" value="C:sperm flagellum"/>
    <property type="evidence" value="ECO:0007669"/>
    <property type="project" value="TreeGrafter"/>
</dbReference>
<dbReference type="AlphaFoldDB" id="A0A1S3FRP3"/>
<proteinExistence type="predicted"/>
<keyword evidence="9" id="KW-0966">Cell projection</keyword>
<keyword evidence="8" id="KW-0206">Cytoskeleton</keyword>
<reference evidence="15" key="1">
    <citation type="submission" date="2025-08" db="UniProtKB">
        <authorList>
            <consortium name="RefSeq"/>
        </authorList>
    </citation>
    <scope>IDENTIFICATION</scope>
    <source>
        <tissue evidence="15">Kidney</tissue>
    </source>
</reference>
<evidence type="ECO:0000256" key="8">
    <source>
        <dbReference type="ARBA" id="ARBA00023212"/>
    </source>
</evidence>
<name>A0A1S3FRP3_DIPOR</name>
<keyword evidence="14" id="KW-1185">Reference proteome</keyword>
<dbReference type="InterPro" id="IPR011047">
    <property type="entry name" value="Quinoprotein_ADH-like_sf"/>
</dbReference>
<keyword evidence="5" id="KW-0677">Repeat</keyword>
<evidence type="ECO:0000256" key="5">
    <source>
        <dbReference type="ARBA" id="ARBA00022737"/>
    </source>
</evidence>
<dbReference type="InterPro" id="IPR050630">
    <property type="entry name" value="WD_repeat_EMAP"/>
</dbReference>
<dbReference type="SUPFAM" id="SSF50978">
    <property type="entry name" value="WD40 repeat-like"/>
    <property type="match status" value="1"/>
</dbReference>
<dbReference type="Gene3D" id="1.10.238.10">
    <property type="entry name" value="EF-hand"/>
    <property type="match status" value="1"/>
</dbReference>
<protein>
    <recommendedName>
        <fullName evidence="10">Cilia- and flagella-associated protein 251</fullName>
    </recommendedName>
    <alternativeName>
        <fullName evidence="12">WD repeat-containing protein 66</fullName>
    </alternativeName>
</protein>
<dbReference type="CTD" id="144406"/>
<dbReference type="KEGG" id="dord:105990631"/>
<evidence type="ECO:0000256" key="3">
    <source>
        <dbReference type="ARBA" id="ARBA00022490"/>
    </source>
</evidence>
<dbReference type="InParanoid" id="A0A1S3FRP3"/>
<evidence type="ECO:0000256" key="10">
    <source>
        <dbReference type="ARBA" id="ARBA00040994"/>
    </source>
</evidence>
<dbReference type="InterPro" id="IPR036322">
    <property type="entry name" value="WD40_repeat_dom_sf"/>
</dbReference>
<keyword evidence="7" id="KW-0969">Cilium</keyword>
<evidence type="ECO:0000256" key="1">
    <source>
        <dbReference type="ARBA" id="ARBA00004230"/>
    </source>
</evidence>
<dbReference type="Gene3D" id="2.130.10.10">
    <property type="entry name" value="YVTN repeat-like/Quinoprotein amine dehydrogenase"/>
    <property type="match status" value="2"/>
</dbReference>
<organism evidence="14 15">
    <name type="scientific">Dipodomys ordii</name>
    <name type="common">Ord's kangaroo rat</name>
    <dbReference type="NCBI Taxonomy" id="10020"/>
    <lineage>
        <taxon>Eukaryota</taxon>
        <taxon>Metazoa</taxon>
        <taxon>Chordata</taxon>
        <taxon>Craniata</taxon>
        <taxon>Vertebrata</taxon>
        <taxon>Euteleostomi</taxon>
        <taxon>Mammalia</taxon>
        <taxon>Eutheria</taxon>
        <taxon>Euarchontoglires</taxon>
        <taxon>Glires</taxon>
        <taxon>Rodentia</taxon>
        <taxon>Castorimorpha</taxon>
        <taxon>Heteromyidae</taxon>
        <taxon>Dipodomyinae</taxon>
        <taxon>Dipodomys</taxon>
    </lineage>
</organism>
<dbReference type="Pfam" id="PF00400">
    <property type="entry name" value="WD40"/>
    <property type="match status" value="4"/>
</dbReference>
<evidence type="ECO:0000256" key="12">
    <source>
        <dbReference type="ARBA" id="ARBA00075731"/>
    </source>
</evidence>
<dbReference type="SUPFAM" id="SSF50998">
    <property type="entry name" value="Quinoprotein alcohol dehydrogenase-like"/>
    <property type="match status" value="1"/>
</dbReference>
<evidence type="ECO:0000256" key="11">
    <source>
        <dbReference type="ARBA" id="ARBA00055387"/>
    </source>
</evidence>
<dbReference type="FunFam" id="1.10.238.10:FF:000245">
    <property type="entry name" value="WD repeat domain 66"/>
    <property type="match status" value="1"/>
</dbReference>
<comment type="function">
    <text evidence="11">Involved in spermatozoa motility. May also regulate cilium motility through its role in the assembly of the axonemal radial spokes.</text>
</comment>
<evidence type="ECO:0000313" key="15">
    <source>
        <dbReference type="RefSeq" id="XP_012878527.1"/>
    </source>
</evidence>
<dbReference type="SMART" id="SM00320">
    <property type="entry name" value="WD40"/>
    <property type="match status" value="9"/>
</dbReference>
<dbReference type="PANTHER" id="PTHR13720">
    <property type="entry name" value="WD-40 REPEAT PROTEIN"/>
    <property type="match status" value="1"/>
</dbReference>
<dbReference type="PANTHER" id="PTHR13720:SF13">
    <property type="entry name" value="CILIA- AND FLAGELLA-ASSOCIATED PROTEIN 251"/>
    <property type="match status" value="1"/>
</dbReference>
<evidence type="ECO:0000256" key="2">
    <source>
        <dbReference type="ARBA" id="ARBA00004430"/>
    </source>
</evidence>